<evidence type="ECO:0000313" key="10">
    <source>
        <dbReference type="Proteomes" id="UP000326396"/>
    </source>
</evidence>
<dbReference type="EMBL" id="SZYD01000015">
    <property type="protein sequence ID" value="KAD3640780.1"/>
    <property type="molecule type" value="Genomic_DNA"/>
</dbReference>
<organism evidence="9 10">
    <name type="scientific">Mikania micrantha</name>
    <name type="common">bitter vine</name>
    <dbReference type="NCBI Taxonomy" id="192012"/>
    <lineage>
        <taxon>Eukaryota</taxon>
        <taxon>Viridiplantae</taxon>
        <taxon>Streptophyta</taxon>
        <taxon>Embryophyta</taxon>
        <taxon>Tracheophyta</taxon>
        <taxon>Spermatophyta</taxon>
        <taxon>Magnoliopsida</taxon>
        <taxon>eudicotyledons</taxon>
        <taxon>Gunneridae</taxon>
        <taxon>Pentapetalae</taxon>
        <taxon>asterids</taxon>
        <taxon>campanulids</taxon>
        <taxon>Asterales</taxon>
        <taxon>Asteraceae</taxon>
        <taxon>Asteroideae</taxon>
        <taxon>Heliantheae alliance</taxon>
        <taxon>Eupatorieae</taxon>
        <taxon>Mikania</taxon>
    </lineage>
</organism>
<keyword evidence="3 6" id="KW-0805">Transcription regulation</keyword>
<evidence type="ECO:0000256" key="5">
    <source>
        <dbReference type="ARBA" id="ARBA00023242"/>
    </source>
</evidence>
<evidence type="ECO:0000313" key="9">
    <source>
        <dbReference type="EMBL" id="KAD3640780.1"/>
    </source>
</evidence>
<keyword evidence="10" id="KW-1185">Reference proteome</keyword>
<comment type="caution">
    <text evidence="9">The sequence shown here is derived from an EMBL/GenBank/DDBJ whole genome shotgun (WGS) entry which is preliminary data.</text>
</comment>
<feature type="domain" description="OVATE" evidence="8">
    <location>
        <begin position="238"/>
        <end position="297"/>
    </location>
</feature>
<feature type="region of interest" description="Disordered" evidence="7">
    <location>
        <begin position="101"/>
        <end position="149"/>
    </location>
</feature>
<dbReference type="GO" id="GO:0005634">
    <property type="term" value="C:nucleus"/>
    <property type="evidence" value="ECO:0007669"/>
    <property type="project" value="UniProtKB-SubCell"/>
</dbReference>
<evidence type="ECO:0000256" key="4">
    <source>
        <dbReference type="ARBA" id="ARBA00023163"/>
    </source>
</evidence>
<comment type="subcellular location">
    <subcellularLocation>
        <location evidence="1 6">Nucleus</location>
    </subcellularLocation>
</comment>
<feature type="compositionally biased region" description="Basic residues" evidence="7">
    <location>
        <begin position="190"/>
        <end position="199"/>
    </location>
</feature>
<feature type="compositionally biased region" description="Polar residues" evidence="7">
    <location>
        <begin position="164"/>
        <end position="175"/>
    </location>
</feature>
<evidence type="ECO:0000256" key="3">
    <source>
        <dbReference type="ARBA" id="ARBA00023015"/>
    </source>
</evidence>
<dbReference type="NCBIfam" id="TIGR01568">
    <property type="entry name" value="A_thal_3678"/>
    <property type="match status" value="1"/>
</dbReference>
<name>A0A5N6MKI9_9ASTR</name>
<evidence type="ECO:0000256" key="6">
    <source>
        <dbReference type="RuleBase" id="RU367028"/>
    </source>
</evidence>
<feature type="region of interest" description="Disordered" evidence="7">
    <location>
        <begin position="164"/>
        <end position="210"/>
    </location>
</feature>
<evidence type="ECO:0000256" key="2">
    <source>
        <dbReference type="ARBA" id="ARBA00022491"/>
    </source>
</evidence>
<dbReference type="Proteomes" id="UP000326396">
    <property type="component" value="Linkage Group LG5"/>
</dbReference>
<keyword evidence="4 6" id="KW-0804">Transcription</keyword>
<dbReference type="AlphaFoldDB" id="A0A5N6MKI9"/>
<comment type="function">
    <text evidence="6">Transcriptional repressor that regulates multiple aspects of plant growth and development.</text>
</comment>
<proteinExistence type="predicted"/>
<gene>
    <name evidence="9" type="ORF">E3N88_30003</name>
</gene>
<dbReference type="InterPro" id="IPR006458">
    <property type="entry name" value="Ovate_C"/>
</dbReference>
<dbReference type="GO" id="GO:0045892">
    <property type="term" value="P:negative regulation of DNA-templated transcription"/>
    <property type="evidence" value="ECO:0007669"/>
    <property type="project" value="UniProtKB-UniRule"/>
</dbReference>
<dbReference type="PANTHER" id="PTHR33057">
    <property type="entry name" value="TRANSCRIPTION REPRESSOR OFP7-RELATED"/>
    <property type="match status" value="1"/>
</dbReference>
<protein>
    <recommendedName>
        <fullName evidence="6">Transcription repressor</fullName>
    </recommendedName>
    <alternativeName>
        <fullName evidence="6">Ovate family protein</fullName>
    </alternativeName>
</protein>
<dbReference type="PROSITE" id="PS51754">
    <property type="entry name" value="OVATE"/>
    <property type="match status" value="1"/>
</dbReference>
<dbReference type="PANTHER" id="PTHR33057:SF224">
    <property type="entry name" value="TRANSCRIPTION REPRESSOR"/>
    <property type="match status" value="1"/>
</dbReference>
<dbReference type="InterPro" id="IPR038933">
    <property type="entry name" value="Ovate"/>
</dbReference>
<keyword evidence="5 6" id="KW-0539">Nucleus</keyword>
<keyword evidence="2 6" id="KW-0678">Repressor</keyword>
<sequence length="305" mass="35003">MVKFKLRIFRSCRSKHPSSLPEHPVPAFHRRNIITVDFPTTAVPKHPHRSSFKTHVSSAFGCGSKSGEFSDSDYFQWQEDDQWHVVAKIYEVESPRRKIYNSSVSGGDTDEDGFPFPLLPLPPADKKKRRRVRKQELNKLKNFSTSSGDRDEMRTLLSYSIRVSTDSSTDSNPQLETIRESAPISLSNRYKQKKKRNPSLKRNVGDSSGEWGSPARLSMFKKLIPCKVGGKMKESFAVVKRSEDPYDDFKKSMMEMIMEKQMFEEGDLEQLLQCYLSLNSRFHHGVIVEAFTEIWDTMFGGGDDD</sequence>
<evidence type="ECO:0000259" key="8">
    <source>
        <dbReference type="PROSITE" id="PS51754"/>
    </source>
</evidence>
<accession>A0A5N6MKI9</accession>
<dbReference type="Pfam" id="PF04844">
    <property type="entry name" value="Ovate"/>
    <property type="match status" value="1"/>
</dbReference>
<evidence type="ECO:0000256" key="1">
    <source>
        <dbReference type="ARBA" id="ARBA00004123"/>
    </source>
</evidence>
<dbReference type="OrthoDB" id="1928390at2759"/>
<reference evidence="9 10" key="1">
    <citation type="submission" date="2019-05" db="EMBL/GenBank/DDBJ databases">
        <title>Mikania micrantha, genome provides insights into the molecular mechanism of rapid growth.</title>
        <authorList>
            <person name="Liu B."/>
        </authorList>
    </citation>
    <scope>NUCLEOTIDE SEQUENCE [LARGE SCALE GENOMIC DNA]</scope>
    <source>
        <strain evidence="9">NLD-2019</strain>
        <tissue evidence="9">Leaf</tissue>
    </source>
</reference>
<evidence type="ECO:0000256" key="7">
    <source>
        <dbReference type="SAM" id="MobiDB-lite"/>
    </source>
</evidence>